<name>A0A512BV18_9HYPH</name>
<dbReference type="Proteomes" id="UP000321085">
    <property type="component" value="Unassembled WGS sequence"/>
</dbReference>
<protein>
    <submittedName>
        <fullName evidence="2">Uncharacterized protein</fullName>
    </submittedName>
</protein>
<sequence length="88" mass="9103">MLACVVPIVGLGGCVDYLKHSDTVTFAAGDAQDWNKVVHTADPWPPYVTNTRIPGDGRRTATVIQRYSTGSGSAAPTADNSAGAGTPE</sequence>
<evidence type="ECO:0000313" key="2">
    <source>
        <dbReference type="EMBL" id="GEO15814.1"/>
    </source>
</evidence>
<comment type="caution">
    <text evidence="2">The sequence shown here is derived from an EMBL/GenBank/DDBJ whole genome shotgun (WGS) entry which is preliminary data.</text>
</comment>
<keyword evidence="3" id="KW-1185">Reference proteome</keyword>
<evidence type="ECO:0000313" key="3">
    <source>
        <dbReference type="Proteomes" id="UP000321085"/>
    </source>
</evidence>
<feature type="region of interest" description="Disordered" evidence="1">
    <location>
        <begin position="67"/>
        <end position="88"/>
    </location>
</feature>
<proteinExistence type="predicted"/>
<dbReference type="EMBL" id="BJYU01000048">
    <property type="protein sequence ID" value="GEO15814.1"/>
    <property type="molecule type" value="Genomic_DNA"/>
</dbReference>
<gene>
    <name evidence="2" type="ORF">MAE02_35100</name>
</gene>
<dbReference type="AlphaFoldDB" id="A0A512BV18"/>
<organism evidence="2 3">
    <name type="scientific">Microvirga aerophila</name>
    <dbReference type="NCBI Taxonomy" id="670291"/>
    <lineage>
        <taxon>Bacteria</taxon>
        <taxon>Pseudomonadati</taxon>
        <taxon>Pseudomonadota</taxon>
        <taxon>Alphaproteobacteria</taxon>
        <taxon>Hyphomicrobiales</taxon>
        <taxon>Methylobacteriaceae</taxon>
        <taxon>Microvirga</taxon>
    </lineage>
</organism>
<accession>A0A512BV18</accession>
<reference evidence="2 3" key="1">
    <citation type="submission" date="2019-07" db="EMBL/GenBank/DDBJ databases">
        <title>Whole genome shotgun sequence of Microvirga aerophila NBRC 106136.</title>
        <authorList>
            <person name="Hosoyama A."/>
            <person name="Uohara A."/>
            <person name="Ohji S."/>
            <person name="Ichikawa N."/>
        </authorList>
    </citation>
    <scope>NUCLEOTIDE SEQUENCE [LARGE SCALE GENOMIC DNA]</scope>
    <source>
        <strain evidence="2 3">NBRC 106136</strain>
    </source>
</reference>
<evidence type="ECO:0000256" key="1">
    <source>
        <dbReference type="SAM" id="MobiDB-lite"/>
    </source>
</evidence>
<feature type="compositionally biased region" description="Polar residues" evidence="1">
    <location>
        <begin position="67"/>
        <end position="80"/>
    </location>
</feature>